<organism evidence="3 4">
    <name type="scientific">Nitzschia inconspicua</name>
    <dbReference type="NCBI Taxonomy" id="303405"/>
    <lineage>
        <taxon>Eukaryota</taxon>
        <taxon>Sar</taxon>
        <taxon>Stramenopiles</taxon>
        <taxon>Ochrophyta</taxon>
        <taxon>Bacillariophyta</taxon>
        <taxon>Bacillariophyceae</taxon>
        <taxon>Bacillariophycidae</taxon>
        <taxon>Bacillariales</taxon>
        <taxon>Bacillariaceae</taxon>
        <taxon>Nitzschia</taxon>
    </lineage>
</organism>
<evidence type="ECO:0000313" key="4">
    <source>
        <dbReference type="Proteomes" id="UP000693970"/>
    </source>
</evidence>
<dbReference type="PANTHER" id="PTHR36489">
    <property type="entry name" value="PROTEIN-COUPLED RECEPTOR GPR1, PUTATIVE-RELATED"/>
    <property type="match status" value="1"/>
</dbReference>
<dbReference type="PANTHER" id="PTHR36489:SF2">
    <property type="entry name" value="APPLE DOMAIN-CONTAINING PROTEIN"/>
    <property type="match status" value="1"/>
</dbReference>
<proteinExistence type="predicted"/>
<dbReference type="AlphaFoldDB" id="A0A9K3M0D5"/>
<name>A0A9K3M0D5_9STRA</name>
<comment type="caution">
    <text evidence="3">The sequence shown here is derived from an EMBL/GenBank/DDBJ whole genome shotgun (WGS) entry which is preliminary data.</text>
</comment>
<keyword evidence="4" id="KW-1185">Reference proteome</keyword>
<sequence length="813" mass="90608">MKNLLNLLVSTVACCLLHVGLVEATLNRRADDILAEEKIAPPPSNLKAKVGCYYYPWHGNDFHRGEKYLRDYLVPRQEPSMGEYDDTKPEVIREHLRMSRQANCRVWISSWFGPGRREDTTMINTVLPTIAANDPDHRLAIHYETYSRVRKRDTTNAFKLDDAGGVTDIVTHYFSVDGVPAVEGKQETFNDGVQDDFKHFCANYFNHPNYYHIGGRPVVFVYLSRVLSQNSAPKPGVNDNGDNFYWDQFELLEQVIVKMKAGAAVCGKVPYIVGDHIFGAFNEATHGPALAMLDAITGYDIYGQIDQDKREKADGYAAQEIDGFMLAQDVWKAEANKRNCGYIPGVTPGFNDRAVRLRKDRDGMEAKSLSRSIRPGAKEGSLLAHMVARSRDLVDVTADCLMGLTSFNEIHEDTQIEPMVVDPVARALVIDSGGTIEELEAQKVTNKAYHIWNEARTGYLDPAIYTATDPDTDLTQELYYDAYYDLYLNILRATTIAPFFSTGFETTPTGATVTLAYGAANTNVQPIEGTRSIVLVRNSDSFSPVMRLNLGTAASPYNFLVVEFMFDARGSTPGEPLWVRCIDMQGDSIMSAEKWETGEEYLEQPKAFYAVTECPISSVSGSHNILIDFVYDSKDGQSSMLIDSVKVTGLKGAIDYSPTPNPTRAPTKAPTPVPTRVPTPAPTRIPTRVPTRAPTPIPTRRPTRAPTRAPTPPTRAPTPRPTRRPTRAPTPRPTRRPTRAPTPRPTRRPTRAPTPRPTRRPTRAPTPRPTRRPTRAPTPPTRAPTPRPTRRPTRAPTPRPTRRPTRAPTPRPT</sequence>
<reference evidence="3" key="2">
    <citation type="submission" date="2021-04" db="EMBL/GenBank/DDBJ databases">
        <authorList>
            <person name="Podell S."/>
        </authorList>
    </citation>
    <scope>NUCLEOTIDE SEQUENCE</scope>
    <source>
        <strain evidence="3">Hildebrandi</strain>
    </source>
</reference>
<feature type="chain" id="PRO_5039938325" evidence="2">
    <location>
        <begin position="25"/>
        <end position="813"/>
    </location>
</feature>
<feature type="compositionally biased region" description="Pro residues" evidence="1">
    <location>
        <begin position="659"/>
        <end position="683"/>
    </location>
</feature>
<evidence type="ECO:0000256" key="2">
    <source>
        <dbReference type="SAM" id="SignalP"/>
    </source>
</evidence>
<feature type="region of interest" description="Disordered" evidence="1">
    <location>
        <begin position="654"/>
        <end position="813"/>
    </location>
</feature>
<dbReference type="OrthoDB" id="406152at2759"/>
<reference evidence="3" key="1">
    <citation type="journal article" date="2021" name="Sci. Rep.">
        <title>Diploid genomic architecture of Nitzschia inconspicua, an elite biomass production diatom.</title>
        <authorList>
            <person name="Oliver A."/>
            <person name="Podell S."/>
            <person name="Pinowska A."/>
            <person name="Traller J.C."/>
            <person name="Smith S.R."/>
            <person name="McClure R."/>
            <person name="Beliaev A."/>
            <person name="Bohutskyi P."/>
            <person name="Hill E.A."/>
            <person name="Rabines A."/>
            <person name="Zheng H."/>
            <person name="Allen L.Z."/>
            <person name="Kuo A."/>
            <person name="Grigoriev I.V."/>
            <person name="Allen A.E."/>
            <person name="Hazlebeck D."/>
            <person name="Allen E.E."/>
        </authorList>
    </citation>
    <scope>NUCLEOTIDE SEQUENCE</scope>
    <source>
        <strain evidence="3">Hildebrandi</strain>
    </source>
</reference>
<keyword evidence="2" id="KW-0732">Signal</keyword>
<accession>A0A9K3M0D5</accession>
<feature type="signal peptide" evidence="2">
    <location>
        <begin position="1"/>
        <end position="24"/>
    </location>
</feature>
<dbReference type="Proteomes" id="UP000693970">
    <property type="component" value="Unassembled WGS sequence"/>
</dbReference>
<gene>
    <name evidence="3" type="ORF">IV203_019091</name>
</gene>
<dbReference type="EMBL" id="JAGRRH010000004">
    <property type="protein sequence ID" value="KAG7370521.1"/>
    <property type="molecule type" value="Genomic_DNA"/>
</dbReference>
<feature type="compositionally biased region" description="Pro residues" evidence="1">
    <location>
        <begin position="709"/>
        <end position="720"/>
    </location>
</feature>
<evidence type="ECO:0000313" key="3">
    <source>
        <dbReference type="EMBL" id="KAG7370521.1"/>
    </source>
</evidence>
<evidence type="ECO:0000256" key="1">
    <source>
        <dbReference type="SAM" id="MobiDB-lite"/>
    </source>
</evidence>
<protein>
    <submittedName>
        <fullName evidence="3">Allergen V5/Tpx-1-like protein</fullName>
    </submittedName>
</protein>
<feature type="compositionally biased region" description="Pro residues" evidence="1">
    <location>
        <begin position="776"/>
        <end position="787"/>
    </location>
</feature>